<evidence type="ECO:0000313" key="4">
    <source>
        <dbReference type="Proteomes" id="UP000440732"/>
    </source>
</evidence>
<reference evidence="3 4" key="1">
    <citation type="submission" date="2018-08" db="EMBL/GenBank/DDBJ databases">
        <title>Genomic investigation of the strawberry pathogen Phytophthora fragariae indicates pathogenicity is determined by transcriptional variation in three key races.</title>
        <authorList>
            <person name="Adams T.M."/>
            <person name="Armitage A.D."/>
            <person name="Sobczyk M.K."/>
            <person name="Bates H.J."/>
            <person name="Dunwell J.M."/>
            <person name="Nellist C.F."/>
            <person name="Harrison R.J."/>
        </authorList>
    </citation>
    <scope>NUCLEOTIDE SEQUENCE [LARGE SCALE GENOMIC DNA]</scope>
    <source>
        <strain evidence="2 4">NOV-5</strain>
        <strain evidence="1 3">NOV-9</strain>
    </source>
</reference>
<proteinExistence type="predicted"/>
<dbReference type="AlphaFoldDB" id="A0A6A3UDX0"/>
<organism evidence="2 4">
    <name type="scientific">Phytophthora fragariae</name>
    <dbReference type="NCBI Taxonomy" id="53985"/>
    <lineage>
        <taxon>Eukaryota</taxon>
        <taxon>Sar</taxon>
        <taxon>Stramenopiles</taxon>
        <taxon>Oomycota</taxon>
        <taxon>Peronosporomycetes</taxon>
        <taxon>Peronosporales</taxon>
        <taxon>Peronosporaceae</taxon>
        <taxon>Phytophthora</taxon>
    </lineage>
</organism>
<evidence type="ECO:0000313" key="3">
    <source>
        <dbReference type="Proteomes" id="UP000429523"/>
    </source>
</evidence>
<gene>
    <name evidence="2" type="ORF">PF006_g6805</name>
    <name evidence="1" type="ORF">PF009_g8345</name>
</gene>
<dbReference type="Proteomes" id="UP000440732">
    <property type="component" value="Unassembled WGS sequence"/>
</dbReference>
<dbReference type="EMBL" id="QXGF01000335">
    <property type="protein sequence ID" value="KAE8941874.1"/>
    <property type="molecule type" value="Genomic_DNA"/>
</dbReference>
<dbReference type="Proteomes" id="UP000429523">
    <property type="component" value="Unassembled WGS sequence"/>
</dbReference>
<evidence type="ECO:0000313" key="2">
    <source>
        <dbReference type="EMBL" id="KAE9148622.1"/>
    </source>
</evidence>
<comment type="caution">
    <text evidence="2">The sequence shown here is derived from an EMBL/GenBank/DDBJ whole genome shotgun (WGS) entry which is preliminary data.</text>
</comment>
<accession>A0A6A3UDX0</accession>
<name>A0A6A3UDX0_9STRA</name>
<sequence length="137" mass="14564">MQDGAVSCSPQAETGALRLCFPLGGRTASSATSAHNICCFFPQSWNSLSNISRWDALDDRGPLELPNESLSAATSTDVLGHEAPSTLRAGDIVEDYVLQHVCGDAHEHHISVILEVSAALAEYPLSFDTGEILPKQG</sequence>
<protein>
    <submittedName>
        <fullName evidence="2">Uncharacterized protein</fullName>
    </submittedName>
</protein>
<evidence type="ECO:0000313" key="1">
    <source>
        <dbReference type="EMBL" id="KAE8941874.1"/>
    </source>
</evidence>
<dbReference type="EMBL" id="QXGA01000281">
    <property type="protein sequence ID" value="KAE9148622.1"/>
    <property type="molecule type" value="Genomic_DNA"/>
</dbReference>